<evidence type="ECO:0000256" key="1">
    <source>
        <dbReference type="SAM" id="Coils"/>
    </source>
</evidence>
<reference evidence="4" key="1">
    <citation type="submission" date="2021-02" db="EMBL/GenBank/DDBJ databases">
        <authorList>
            <person name="Dougan E. K."/>
            <person name="Rhodes N."/>
            <person name="Thang M."/>
            <person name="Chan C."/>
        </authorList>
    </citation>
    <scope>NUCLEOTIDE SEQUENCE</scope>
</reference>
<name>A0A813DDD5_POLGL</name>
<protein>
    <recommendedName>
        <fullName evidence="3">AB hydrolase-1 domain-containing protein</fullName>
    </recommendedName>
</protein>
<dbReference type="SUPFAM" id="SSF53474">
    <property type="entry name" value="alpha/beta-Hydrolases"/>
    <property type="match status" value="1"/>
</dbReference>
<sequence>ALVKLTDADGRTYFWDRRSKVCSWVLPKGVDAVWAGRKCSDGRTYYWKRTGGDIDSKKAVWVLPSLTSETSEKEVPATPAKQDMIAPPAAPSCQLPQKGAEAEDLGPFASVLREYEVKKETFAVEVARPKVRVSAQAPPAAEVKTEESPTVVKDLSAKLVEVTADSAQLREELAVLKREMAEFAAARHFVEKRGKRLERSRSTSRSRRSRKNKSKKSKPSYDSSPSASRSPCESRSRGSRRTPVPAARSSRGRSRGRPTSSRKSSVAPPSRSPDRRSRSSRNRVSRRSSPVHSRGRGSKRSISRHKSVAAASRSPDRSVSRRSCSRRVSRHGSAARSRSGGNLSKPSISSRKSSPAGASRSPARSASKQSRCSRRSSAVRSRSSSGDKQVVPSRQASPASSSPSPSPRVSWSSCPSRSLAAVPQKQQQSVFEPWANEPSTGSVPKPQVTIQSVDSRLRSPAPVFRNLSRSRSPVRGGTPGPESENMLDRFMTSVVHGKPPGSWAPGASPQAPAASPCKPPGDQGSADEVDGVGTRLAVTEWCPSGEKPVSATYVFFHATGFHSRCWDEVIKRLDAGAHCFAIDARGHGQSDKPPPRDGVYLWPELADEAASVLRTLGVKDALGIGHSMGGYLLLHAALSDKSFFSGLLLLDPVVAPAAHYAAWTVESAANQPTSFVGKRFDKFTSPSNMYSRLHGKGSYKSWGDDCLADYCAHGLMQAASRSTGWGPAGMEESQRAEEKSHLMLACPPQIEAATYAGSTSHSDRDRYKELQIPVVILRAEFGLETISLGSKDIFNASPTDPDLWRLFPRAKDVHLKHGMTHFIPMQDPGLIVKYLGDLIGEVSLKTPQSTTVTHGHSRL</sequence>
<feature type="compositionally biased region" description="Low complexity" evidence="2">
    <location>
        <begin position="497"/>
        <end position="516"/>
    </location>
</feature>
<dbReference type="InterPro" id="IPR000073">
    <property type="entry name" value="AB_hydrolase_1"/>
</dbReference>
<dbReference type="OrthoDB" id="408373at2759"/>
<feature type="compositionally biased region" description="Low complexity" evidence="2">
    <location>
        <begin position="331"/>
        <end position="418"/>
    </location>
</feature>
<dbReference type="CDD" id="cd00201">
    <property type="entry name" value="WW"/>
    <property type="match status" value="1"/>
</dbReference>
<dbReference type="Pfam" id="PF12697">
    <property type="entry name" value="Abhydrolase_6"/>
    <property type="match status" value="1"/>
</dbReference>
<evidence type="ECO:0000256" key="2">
    <source>
        <dbReference type="SAM" id="MobiDB-lite"/>
    </source>
</evidence>
<evidence type="ECO:0000313" key="5">
    <source>
        <dbReference type="Proteomes" id="UP000654075"/>
    </source>
</evidence>
<feature type="compositionally biased region" description="Polar residues" evidence="2">
    <location>
        <begin position="437"/>
        <end position="454"/>
    </location>
</feature>
<feature type="domain" description="AB hydrolase-1" evidence="3">
    <location>
        <begin position="554"/>
        <end position="684"/>
    </location>
</feature>
<dbReference type="Proteomes" id="UP000654075">
    <property type="component" value="Unassembled WGS sequence"/>
</dbReference>
<evidence type="ECO:0000259" key="3">
    <source>
        <dbReference type="Pfam" id="PF12697"/>
    </source>
</evidence>
<proteinExistence type="predicted"/>
<dbReference type="InterPro" id="IPR050266">
    <property type="entry name" value="AB_hydrolase_sf"/>
</dbReference>
<dbReference type="InterPro" id="IPR001202">
    <property type="entry name" value="WW_dom"/>
</dbReference>
<dbReference type="Gene3D" id="3.40.50.1820">
    <property type="entry name" value="alpha/beta hydrolase"/>
    <property type="match status" value="1"/>
</dbReference>
<dbReference type="PANTHER" id="PTHR43798">
    <property type="entry name" value="MONOACYLGLYCEROL LIPASE"/>
    <property type="match status" value="1"/>
</dbReference>
<feature type="compositionally biased region" description="Basic residues" evidence="2">
    <location>
        <begin position="293"/>
        <end position="307"/>
    </location>
</feature>
<feature type="compositionally biased region" description="Low complexity" evidence="2">
    <location>
        <begin position="257"/>
        <end position="269"/>
    </location>
</feature>
<feature type="compositionally biased region" description="Low complexity" evidence="2">
    <location>
        <begin position="220"/>
        <end position="233"/>
    </location>
</feature>
<dbReference type="EMBL" id="CAJNNV010001210">
    <property type="protein sequence ID" value="CAE8584502.1"/>
    <property type="molecule type" value="Genomic_DNA"/>
</dbReference>
<dbReference type="AlphaFoldDB" id="A0A813DDD5"/>
<feature type="region of interest" description="Disordered" evidence="2">
    <location>
        <begin position="193"/>
        <end position="529"/>
    </location>
</feature>
<gene>
    <name evidence="4" type="ORF">PGLA1383_LOCUS3433</name>
</gene>
<comment type="caution">
    <text evidence="4">The sequence shown here is derived from an EMBL/GenBank/DDBJ whole genome shotgun (WGS) entry which is preliminary data.</text>
</comment>
<feature type="non-terminal residue" evidence="4">
    <location>
        <position position="859"/>
    </location>
</feature>
<feature type="coiled-coil region" evidence="1">
    <location>
        <begin position="152"/>
        <end position="186"/>
    </location>
</feature>
<evidence type="ECO:0000313" key="4">
    <source>
        <dbReference type="EMBL" id="CAE8584502.1"/>
    </source>
</evidence>
<accession>A0A813DDD5</accession>
<dbReference type="InterPro" id="IPR029058">
    <property type="entry name" value="AB_hydrolase_fold"/>
</dbReference>
<feature type="compositionally biased region" description="Basic residues" evidence="2">
    <location>
        <begin position="202"/>
        <end position="218"/>
    </location>
</feature>
<keyword evidence="5" id="KW-1185">Reference proteome</keyword>
<keyword evidence="1" id="KW-0175">Coiled coil</keyword>
<organism evidence="4 5">
    <name type="scientific">Polarella glacialis</name>
    <name type="common">Dinoflagellate</name>
    <dbReference type="NCBI Taxonomy" id="89957"/>
    <lineage>
        <taxon>Eukaryota</taxon>
        <taxon>Sar</taxon>
        <taxon>Alveolata</taxon>
        <taxon>Dinophyceae</taxon>
        <taxon>Suessiales</taxon>
        <taxon>Suessiaceae</taxon>
        <taxon>Polarella</taxon>
    </lineage>
</organism>